<gene>
    <name evidence="10" type="ORF">NDU88_005270</name>
</gene>
<comment type="similarity">
    <text evidence="3">Belongs to the cytochrome P450 family.</text>
</comment>
<dbReference type="InterPro" id="IPR001128">
    <property type="entry name" value="Cyt_P450"/>
</dbReference>
<dbReference type="Proteomes" id="UP001066276">
    <property type="component" value="Chromosome 4_1"/>
</dbReference>
<accession>A0AAV7TAH7</accession>
<dbReference type="PRINTS" id="PR00385">
    <property type="entry name" value="P450"/>
</dbReference>
<dbReference type="FunFam" id="1.10.630.10:FF:000004">
    <property type="entry name" value="cytochrome P450 2D15 isoform X1"/>
    <property type="match status" value="1"/>
</dbReference>
<organism evidence="10 11">
    <name type="scientific">Pleurodeles waltl</name>
    <name type="common">Iberian ribbed newt</name>
    <dbReference type="NCBI Taxonomy" id="8319"/>
    <lineage>
        <taxon>Eukaryota</taxon>
        <taxon>Metazoa</taxon>
        <taxon>Chordata</taxon>
        <taxon>Craniata</taxon>
        <taxon>Vertebrata</taxon>
        <taxon>Euteleostomi</taxon>
        <taxon>Amphibia</taxon>
        <taxon>Batrachia</taxon>
        <taxon>Caudata</taxon>
        <taxon>Salamandroidea</taxon>
        <taxon>Salamandridae</taxon>
        <taxon>Pleurodelinae</taxon>
        <taxon>Pleurodeles</taxon>
    </lineage>
</organism>
<dbReference type="GO" id="GO:0019369">
    <property type="term" value="P:arachidonate metabolic process"/>
    <property type="evidence" value="ECO:0007669"/>
    <property type="project" value="TreeGrafter"/>
</dbReference>
<evidence type="ECO:0000256" key="1">
    <source>
        <dbReference type="ARBA" id="ARBA00001971"/>
    </source>
</evidence>
<dbReference type="InterPro" id="IPR036396">
    <property type="entry name" value="Cyt_P450_sf"/>
</dbReference>
<reference evidence="10" key="1">
    <citation type="journal article" date="2022" name="bioRxiv">
        <title>Sequencing and chromosome-scale assembly of the giantPleurodeles waltlgenome.</title>
        <authorList>
            <person name="Brown T."/>
            <person name="Elewa A."/>
            <person name="Iarovenko S."/>
            <person name="Subramanian E."/>
            <person name="Araus A.J."/>
            <person name="Petzold A."/>
            <person name="Susuki M."/>
            <person name="Suzuki K.-i.T."/>
            <person name="Hayashi T."/>
            <person name="Toyoda A."/>
            <person name="Oliveira C."/>
            <person name="Osipova E."/>
            <person name="Leigh N.D."/>
            <person name="Simon A."/>
            <person name="Yun M.H."/>
        </authorList>
    </citation>
    <scope>NUCLEOTIDE SEQUENCE</scope>
    <source>
        <strain evidence="10">20211129_DDA</strain>
        <tissue evidence="10">Liver</tissue>
    </source>
</reference>
<sequence length="473" mass="54481">MKRRKGGTSYPPGPSSWPFFGNLLQVDFHKLPRSFDQLSKKFGNVFSFQLGWINLVVVNGYDAVKETLVTKSEDTSDRPSMPLMKKMGFRKDCEGIVMARYGRGWKDTRRFTISTLRNFGLGKKSLEERVTEEASCLCAAFETQDGCPFDPHFLINNAVSNVICSIVFGDRFEYDDEKFQRMLHIMEESLKTGTGLLPQVMNLFPVLVHVPFLMRKVFQPQEDIYCFMKEIIKEHQKTFDPATTRDFIDAFLVEMEKTKDNPSDTFSLDNLIITAGDLFGAGTETTSTTLRWGLLYMILYPDIQSQVHKEIDTVIGRSRRPTMADQINLPFTNAVIHEIQRCGDIVPLSLPHMTSCDTEIQGFFVPKGVGIFINLTSVLKDKTLWERPHQFYPEHFLDANRNFVKRDAFMPFAAGRRVCLGEQLARMELFLFFTTLFQRFTFTIPKNQARPRDDPFYAFTQSPHPYQICAELR</sequence>
<feature type="binding site" description="axial binding residue" evidence="9">
    <location>
        <position position="419"/>
    </location>
    <ligand>
        <name>heme</name>
        <dbReference type="ChEBI" id="CHEBI:30413"/>
    </ligand>
    <ligandPart>
        <name>Fe</name>
        <dbReference type="ChEBI" id="CHEBI:18248"/>
    </ligandPart>
</feature>
<keyword evidence="5" id="KW-0560">Oxidoreductase</keyword>
<dbReference type="GO" id="GO:0006805">
    <property type="term" value="P:xenobiotic metabolic process"/>
    <property type="evidence" value="ECO:0007669"/>
    <property type="project" value="TreeGrafter"/>
</dbReference>
<dbReference type="InterPro" id="IPR002401">
    <property type="entry name" value="Cyt_P450_E_grp-I"/>
</dbReference>
<dbReference type="GO" id="GO:0016712">
    <property type="term" value="F:oxidoreductase activity, acting on paired donors, with incorporation or reduction of molecular oxygen, reduced flavin or flavoprotein as one donor, and incorporation of one atom of oxygen"/>
    <property type="evidence" value="ECO:0007669"/>
    <property type="project" value="InterPro"/>
</dbReference>
<keyword evidence="11" id="KW-1185">Reference proteome</keyword>
<evidence type="ECO:0000256" key="4">
    <source>
        <dbReference type="ARBA" id="ARBA00022723"/>
    </source>
</evidence>
<dbReference type="PRINTS" id="PR00463">
    <property type="entry name" value="EP450I"/>
</dbReference>
<dbReference type="GO" id="GO:0016020">
    <property type="term" value="C:membrane"/>
    <property type="evidence" value="ECO:0007669"/>
    <property type="project" value="UniProtKB-SubCell"/>
</dbReference>
<comment type="subcellular location">
    <subcellularLocation>
        <location evidence="2">Membrane</location>
    </subcellularLocation>
</comment>
<comment type="cofactor">
    <cofactor evidence="1 9">
        <name>heme</name>
        <dbReference type="ChEBI" id="CHEBI:30413"/>
    </cofactor>
</comment>
<dbReference type="PANTHER" id="PTHR24300:SF1">
    <property type="entry name" value="CYTOCHROME P450 2D6-RELATED"/>
    <property type="match status" value="1"/>
</dbReference>
<keyword evidence="8" id="KW-0472">Membrane</keyword>
<evidence type="ECO:0000256" key="2">
    <source>
        <dbReference type="ARBA" id="ARBA00004370"/>
    </source>
</evidence>
<keyword evidence="4 9" id="KW-0479">Metal-binding</keyword>
<dbReference type="GO" id="GO:0020037">
    <property type="term" value="F:heme binding"/>
    <property type="evidence" value="ECO:0007669"/>
    <property type="project" value="InterPro"/>
</dbReference>
<dbReference type="PANTHER" id="PTHR24300">
    <property type="entry name" value="CYTOCHROME P450 508A4-RELATED"/>
    <property type="match status" value="1"/>
</dbReference>
<evidence type="ECO:0000313" key="11">
    <source>
        <dbReference type="Proteomes" id="UP001066276"/>
    </source>
</evidence>
<evidence type="ECO:0000256" key="8">
    <source>
        <dbReference type="ARBA" id="ARBA00023136"/>
    </source>
</evidence>
<dbReference type="InterPro" id="IPR008069">
    <property type="entry name" value="Cyt_P450_E_grp-I_CYP2D-like"/>
</dbReference>
<evidence type="ECO:0000313" key="10">
    <source>
        <dbReference type="EMBL" id="KAJ1173435.1"/>
    </source>
</evidence>
<evidence type="ECO:0000256" key="9">
    <source>
        <dbReference type="PIRSR" id="PIRSR602401-1"/>
    </source>
</evidence>
<dbReference type="GO" id="GO:0005506">
    <property type="term" value="F:iron ion binding"/>
    <property type="evidence" value="ECO:0007669"/>
    <property type="project" value="InterPro"/>
</dbReference>
<dbReference type="Gene3D" id="1.10.630.10">
    <property type="entry name" value="Cytochrome P450"/>
    <property type="match status" value="1"/>
</dbReference>
<evidence type="ECO:0000256" key="3">
    <source>
        <dbReference type="ARBA" id="ARBA00010617"/>
    </source>
</evidence>
<protein>
    <submittedName>
        <fullName evidence="10">Uncharacterized protein</fullName>
    </submittedName>
</protein>
<comment type="caution">
    <text evidence="10">The sequence shown here is derived from an EMBL/GenBank/DDBJ whole genome shotgun (WGS) entry which is preliminary data.</text>
</comment>
<proteinExistence type="inferred from homology"/>
<evidence type="ECO:0000256" key="7">
    <source>
        <dbReference type="ARBA" id="ARBA00023033"/>
    </source>
</evidence>
<keyword evidence="7" id="KW-0503">Monooxygenase</keyword>
<dbReference type="GO" id="GO:0005737">
    <property type="term" value="C:cytoplasm"/>
    <property type="evidence" value="ECO:0007669"/>
    <property type="project" value="TreeGrafter"/>
</dbReference>
<dbReference type="SUPFAM" id="SSF48264">
    <property type="entry name" value="Cytochrome P450"/>
    <property type="match status" value="1"/>
</dbReference>
<dbReference type="PRINTS" id="PR01686">
    <property type="entry name" value="EP450ICYP2D"/>
</dbReference>
<dbReference type="EMBL" id="JANPWB010000007">
    <property type="protein sequence ID" value="KAJ1173435.1"/>
    <property type="molecule type" value="Genomic_DNA"/>
</dbReference>
<dbReference type="AlphaFoldDB" id="A0AAV7TAH7"/>
<evidence type="ECO:0000256" key="6">
    <source>
        <dbReference type="ARBA" id="ARBA00023004"/>
    </source>
</evidence>
<keyword evidence="9" id="KW-0349">Heme</keyword>
<dbReference type="InterPro" id="IPR050182">
    <property type="entry name" value="Cytochrome_P450_fam2"/>
</dbReference>
<name>A0AAV7TAH7_PLEWA</name>
<evidence type="ECO:0000256" key="5">
    <source>
        <dbReference type="ARBA" id="ARBA00023002"/>
    </source>
</evidence>
<dbReference type="Pfam" id="PF00067">
    <property type="entry name" value="p450"/>
    <property type="match status" value="1"/>
</dbReference>
<keyword evidence="6 9" id="KW-0408">Iron</keyword>